<evidence type="ECO:0000313" key="2">
    <source>
        <dbReference type="EMBL" id="EJW99751.1"/>
    </source>
</evidence>
<organism evidence="2">
    <name type="scientific">gut metagenome</name>
    <dbReference type="NCBI Taxonomy" id="749906"/>
    <lineage>
        <taxon>unclassified sequences</taxon>
        <taxon>metagenomes</taxon>
        <taxon>organismal metagenomes</taxon>
    </lineage>
</organism>
<dbReference type="InterPro" id="IPR036925">
    <property type="entry name" value="TIF_IF2_dom3_sf"/>
</dbReference>
<protein>
    <recommendedName>
        <fullName evidence="1">Translation initiation factor IF- 2 domain-containing protein</fullName>
    </recommendedName>
</protein>
<name>J9FXP5_9ZZZZ</name>
<dbReference type="InterPro" id="IPR023115">
    <property type="entry name" value="TIF_IF2_dom3"/>
</dbReference>
<reference evidence="2" key="1">
    <citation type="journal article" date="2012" name="PLoS ONE">
        <title>Gene sets for utilization of primary and secondary nutrition supplies in the distal gut of endangered iberian lynx.</title>
        <authorList>
            <person name="Alcaide M."/>
            <person name="Messina E."/>
            <person name="Richter M."/>
            <person name="Bargiela R."/>
            <person name="Peplies J."/>
            <person name="Huws S.A."/>
            <person name="Newbold C.J."/>
            <person name="Golyshin P.N."/>
            <person name="Simon M.A."/>
            <person name="Lopez G."/>
            <person name="Yakimov M.M."/>
            <person name="Ferrer M."/>
        </authorList>
    </citation>
    <scope>NUCLEOTIDE SEQUENCE</scope>
</reference>
<evidence type="ECO:0000259" key="1">
    <source>
        <dbReference type="Pfam" id="PF11987"/>
    </source>
</evidence>
<sequence length="26" mass="2751">MLKVNVIRSTVGTITESDIMLASASN</sequence>
<dbReference type="SUPFAM" id="SSF52156">
    <property type="entry name" value="Initiation factor IF2/eIF5b, domain 3"/>
    <property type="match status" value="1"/>
</dbReference>
<feature type="domain" description="Translation initiation factor IF- 2" evidence="1">
    <location>
        <begin position="2"/>
        <end position="26"/>
    </location>
</feature>
<comment type="caution">
    <text evidence="2">The sequence shown here is derived from an EMBL/GenBank/DDBJ whole genome shotgun (WGS) entry which is preliminary data.</text>
</comment>
<proteinExistence type="predicted"/>
<dbReference type="Gene3D" id="3.40.50.10050">
    <property type="entry name" value="Translation initiation factor IF- 2, domain 3"/>
    <property type="match status" value="1"/>
</dbReference>
<accession>J9FXP5</accession>
<gene>
    <name evidence="2" type="ORF">EVA_12144</name>
</gene>
<feature type="non-terminal residue" evidence="2">
    <location>
        <position position="26"/>
    </location>
</feature>
<dbReference type="Pfam" id="PF11987">
    <property type="entry name" value="IF-2"/>
    <property type="match status" value="1"/>
</dbReference>
<dbReference type="EMBL" id="AMCI01003668">
    <property type="protein sequence ID" value="EJW99751.1"/>
    <property type="molecule type" value="Genomic_DNA"/>
</dbReference>
<dbReference type="AlphaFoldDB" id="J9FXP5"/>